<evidence type="ECO:0000256" key="10">
    <source>
        <dbReference type="ARBA" id="ARBA00048881"/>
    </source>
</evidence>
<dbReference type="Proteomes" id="UP000664169">
    <property type="component" value="Unassembled WGS sequence"/>
</dbReference>
<evidence type="ECO:0000259" key="12">
    <source>
        <dbReference type="PROSITE" id="PS00497"/>
    </source>
</evidence>
<dbReference type="PROSITE" id="PS00498">
    <property type="entry name" value="TYROSINASE_2"/>
    <property type="match status" value="1"/>
</dbReference>
<feature type="region of interest" description="Disordered" evidence="11">
    <location>
        <begin position="449"/>
        <end position="484"/>
    </location>
</feature>
<comment type="caution">
    <text evidence="14">The sequence shown here is derived from an EMBL/GenBank/DDBJ whole genome shotgun (WGS) entry which is preliminary data.</text>
</comment>
<comment type="catalytic activity">
    <reaction evidence="10">
        <text>L-tyrosine + O2 = L-dopaquinone + H2O</text>
        <dbReference type="Rhea" id="RHEA:18117"/>
        <dbReference type="ChEBI" id="CHEBI:15377"/>
        <dbReference type="ChEBI" id="CHEBI:15379"/>
        <dbReference type="ChEBI" id="CHEBI:57924"/>
        <dbReference type="ChEBI" id="CHEBI:58315"/>
        <dbReference type="EC" id="1.14.18.1"/>
    </reaction>
</comment>
<keyword evidence="4" id="KW-0479">Metal-binding</keyword>
<keyword evidence="7" id="KW-0503">Monooxygenase</keyword>
<evidence type="ECO:0000256" key="4">
    <source>
        <dbReference type="ARBA" id="ARBA00022723"/>
    </source>
</evidence>
<feature type="domain" description="Tyrosinase copper-binding" evidence="12">
    <location>
        <begin position="121"/>
        <end position="138"/>
    </location>
</feature>
<dbReference type="InterPro" id="IPR050316">
    <property type="entry name" value="Tyrosinase/Hemocyanin"/>
</dbReference>
<evidence type="ECO:0000256" key="11">
    <source>
        <dbReference type="SAM" id="MobiDB-lite"/>
    </source>
</evidence>
<evidence type="ECO:0000256" key="2">
    <source>
        <dbReference type="ARBA" id="ARBA00009928"/>
    </source>
</evidence>
<evidence type="ECO:0000256" key="1">
    <source>
        <dbReference type="ARBA" id="ARBA00001973"/>
    </source>
</evidence>
<evidence type="ECO:0000313" key="15">
    <source>
        <dbReference type="Proteomes" id="UP000664169"/>
    </source>
</evidence>
<dbReference type="InterPro" id="IPR002227">
    <property type="entry name" value="Tyrosinase_Cu-bd"/>
</dbReference>
<dbReference type="Pfam" id="PF18132">
    <property type="entry name" value="Tyrosinase_C"/>
    <property type="match status" value="1"/>
</dbReference>
<dbReference type="PANTHER" id="PTHR11474:SF76">
    <property type="entry name" value="SHKT DOMAIN-CONTAINING PROTEIN"/>
    <property type="match status" value="1"/>
</dbReference>
<keyword evidence="8" id="KW-0470">Melanin biosynthesis</keyword>
<feature type="domain" description="Tyrosinase copper-binding" evidence="13">
    <location>
        <begin position="337"/>
        <end position="348"/>
    </location>
</feature>
<keyword evidence="6" id="KW-0186">Copper</keyword>
<evidence type="ECO:0000256" key="9">
    <source>
        <dbReference type="ARBA" id="ARBA00048233"/>
    </source>
</evidence>
<dbReference type="Pfam" id="PF00264">
    <property type="entry name" value="Tyrosinase"/>
    <property type="match status" value="1"/>
</dbReference>
<evidence type="ECO:0000313" key="14">
    <source>
        <dbReference type="EMBL" id="CAF9925852.1"/>
    </source>
</evidence>
<feature type="region of interest" description="Disordered" evidence="11">
    <location>
        <begin position="624"/>
        <end position="657"/>
    </location>
</feature>
<organism evidence="14 15">
    <name type="scientific">Gomphillus americanus</name>
    <dbReference type="NCBI Taxonomy" id="1940652"/>
    <lineage>
        <taxon>Eukaryota</taxon>
        <taxon>Fungi</taxon>
        <taxon>Dikarya</taxon>
        <taxon>Ascomycota</taxon>
        <taxon>Pezizomycotina</taxon>
        <taxon>Lecanoromycetes</taxon>
        <taxon>OSLEUM clade</taxon>
        <taxon>Ostropomycetidae</taxon>
        <taxon>Ostropales</taxon>
        <taxon>Graphidaceae</taxon>
        <taxon>Gomphilloideae</taxon>
        <taxon>Gomphillus</taxon>
    </lineage>
</organism>
<dbReference type="OrthoDB" id="6132182at2759"/>
<gene>
    <name evidence="14" type="ORF">GOMPHAMPRED_003987</name>
</gene>
<protein>
    <recommendedName>
        <fullName evidence="3">tyrosinase</fullName>
        <ecNumber evidence="3">1.14.18.1</ecNumber>
    </recommendedName>
</protein>
<evidence type="ECO:0000256" key="5">
    <source>
        <dbReference type="ARBA" id="ARBA00023002"/>
    </source>
</evidence>
<dbReference type="AlphaFoldDB" id="A0A8H3IF87"/>
<evidence type="ECO:0000256" key="6">
    <source>
        <dbReference type="ARBA" id="ARBA00023008"/>
    </source>
</evidence>
<dbReference type="InterPro" id="IPR008922">
    <property type="entry name" value="Di-copper_centre_dom_sf"/>
</dbReference>
<dbReference type="EC" id="1.14.18.1" evidence="3"/>
<evidence type="ECO:0000259" key="13">
    <source>
        <dbReference type="PROSITE" id="PS00498"/>
    </source>
</evidence>
<dbReference type="GO" id="GO:0004503">
    <property type="term" value="F:tyrosinase activity"/>
    <property type="evidence" value="ECO:0007669"/>
    <property type="project" value="UniProtKB-EC"/>
</dbReference>
<dbReference type="GO" id="GO:0046872">
    <property type="term" value="F:metal ion binding"/>
    <property type="evidence" value="ECO:0007669"/>
    <property type="project" value="UniProtKB-KW"/>
</dbReference>
<evidence type="ECO:0000256" key="8">
    <source>
        <dbReference type="ARBA" id="ARBA00023101"/>
    </source>
</evidence>
<dbReference type="PANTHER" id="PTHR11474">
    <property type="entry name" value="TYROSINASE FAMILY MEMBER"/>
    <property type="match status" value="1"/>
</dbReference>
<evidence type="ECO:0000256" key="3">
    <source>
        <dbReference type="ARBA" id="ARBA00011906"/>
    </source>
</evidence>
<dbReference type="SUPFAM" id="SSF48056">
    <property type="entry name" value="Di-copper centre-containing domain"/>
    <property type="match status" value="1"/>
</dbReference>
<keyword evidence="5" id="KW-0560">Oxidoreductase</keyword>
<proteinExistence type="inferred from homology"/>
<accession>A0A8H3IF87</accession>
<feature type="region of interest" description="Disordered" evidence="11">
    <location>
        <begin position="1"/>
        <end position="23"/>
    </location>
</feature>
<sequence>MTRLLPSPVIPSPTPITGVKTPGGKPSLRLPLDEFERTQPLAFSLYIQALAAWQEAGNEIVDKDNKDGTSYFQINGQFYLPKAISAIFNSVSGVHGVPPVRWQDDPSKPAKDHPTVGYCTHRSVLFIPWHRPYLMLFEQIIYAYAEDIVNNATDNIKAEYASALPQVRLPYWDWASDPALPEAVMSKDIHLIVPGNKPGETGKLHLKHNPLYSYKFTSKYALKVIWNIMGWVRDKEWQESKRCPSATGESEQDIANIQMQTFSYFKDLTFQHLVKCKDFDEFTSQAWRDGQGIEAYTSVETMHNNIHNYVGTNDTVIKDDHTKRLGSMTEVQASSFDPIFWLHHVNCDRLTALWQALNTNVVINQFPSLLDRYNANAQTMESGSSNLEPWHKTADHSMDSYYIANDVKELISTFDNGYYYPETPLEYLQDPAGMKKYTIQKIYDLYSPSGPRKPKPPPMLGSPEDKPPAKAPYEEPIENAPEFTPSPENITEIWQVFLRVRNFALIGTWAVHIFLGEVPADSADWFLSENRVGSVSMLSTLDPDSCENCLSQAASDQLVTGSVPLTNPLQDRDIDVNDEAAVIAYLTENLSWRVAKDAQDVPITDDMKLTVGVSSQKMTFPETTDELPTFEAPHVFPDTTSGKPGGLSQEDRNELQI</sequence>
<dbReference type="PROSITE" id="PS00497">
    <property type="entry name" value="TYROSINASE_1"/>
    <property type="match status" value="1"/>
</dbReference>
<dbReference type="PRINTS" id="PR00092">
    <property type="entry name" value="TYROSINASE"/>
</dbReference>
<dbReference type="Gene3D" id="1.10.1280.10">
    <property type="entry name" value="Di-copper center containing domain from catechol oxidase"/>
    <property type="match status" value="1"/>
</dbReference>
<keyword evidence="15" id="KW-1185">Reference proteome</keyword>
<dbReference type="InterPro" id="IPR041640">
    <property type="entry name" value="Tyrosinase_C"/>
</dbReference>
<dbReference type="Gene3D" id="2.60.310.20">
    <property type="match status" value="1"/>
</dbReference>
<name>A0A8H3IF87_9LECA</name>
<dbReference type="EMBL" id="CAJPDQ010000024">
    <property type="protein sequence ID" value="CAF9925852.1"/>
    <property type="molecule type" value="Genomic_DNA"/>
</dbReference>
<comment type="catalytic activity">
    <reaction evidence="9">
        <text>2 L-dopa + O2 = 2 L-dopaquinone + 2 H2O</text>
        <dbReference type="Rhea" id="RHEA:34287"/>
        <dbReference type="ChEBI" id="CHEBI:15377"/>
        <dbReference type="ChEBI" id="CHEBI:15379"/>
        <dbReference type="ChEBI" id="CHEBI:57504"/>
        <dbReference type="ChEBI" id="CHEBI:57924"/>
        <dbReference type="EC" id="1.14.18.1"/>
    </reaction>
</comment>
<evidence type="ECO:0000256" key="7">
    <source>
        <dbReference type="ARBA" id="ARBA00023033"/>
    </source>
</evidence>
<reference evidence="14" key="1">
    <citation type="submission" date="2021-03" db="EMBL/GenBank/DDBJ databases">
        <authorList>
            <person name="Tagirdzhanova G."/>
        </authorList>
    </citation>
    <scope>NUCLEOTIDE SEQUENCE</scope>
</reference>
<dbReference type="GO" id="GO:0042438">
    <property type="term" value="P:melanin biosynthetic process"/>
    <property type="evidence" value="ECO:0007669"/>
    <property type="project" value="UniProtKB-KW"/>
</dbReference>
<comment type="cofactor">
    <cofactor evidence="1">
        <name>Cu(2+)</name>
        <dbReference type="ChEBI" id="CHEBI:29036"/>
    </cofactor>
</comment>
<comment type="similarity">
    <text evidence="2">Belongs to the tyrosinase family.</text>
</comment>